<comment type="similarity">
    <text evidence="1">Belongs to the short-chain fatty acyl-CoA assimilation regulator (ScfR) family.</text>
</comment>
<dbReference type="HOGENOM" id="CLU_053651_1_1_9"/>
<dbReference type="PATRIC" id="fig|1218493.3.peg.1149"/>
<dbReference type="InterPro" id="IPR052345">
    <property type="entry name" value="Rad_response_metalloprotease"/>
</dbReference>
<dbReference type="Pfam" id="PF06114">
    <property type="entry name" value="Peptidase_M78"/>
    <property type="match status" value="1"/>
</dbReference>
<dbReference type="Proteomes" id="UP000033533">
    <property type="component" value="Unassembled WGS sequence"/>
</dbReference>
<evidence type="ECO:0000313" key="3">
    <source>
        <dbReference type="EMBL" id="KJY55458.1"/>
    </source>
</evidence>
<dbReference type="GO" id="GO:0003677">
    <property type="term" value="F:DNA binding"/>
    <property type="evidence" value="ECO:0007669"/>
    <property type="project" value="InterPro"/>
</dbReference>
<evidence type="ECO:0000313" key="4">
    <source>
        <dbReference type="Proteomes" id="UP000033533"/>
    </source>
</evidence>
<dbReference type="EMBL" id="JXBY01000019">
    <property type="protein sequence ID" value="KJY55458.1"/>
    <property type="molecule type" value="Genomic_DNA"/>
</dbReference>
<proteinExistence type="inferred from homology"/>
<gene>
    <name evidence="3" type="ORF">JF76_10970</name>
</gene>
<dbReference type="RefSeq" id="WP_045928179.1">
    <property type="nucleotide sequence ID" value="NZ_JBHSZS010000025.1"/>
</dbReference>
<dbReference type="SMART" id="SM00530">
    <property type="entry name" value="HTH_XRE"/>
    <property type="match status" value="1"/>
</dbReference>
<accession>A0A0F4LB01</accession>
<dbReference type="OrthoDB" id="9816277at2"/>
<dbReference type="PROSITE" id="PS50943">
    <property type="entry name" value="HTH_CROC1"/>
    <property type="match status" value="1"/>
</dbReference>
<evidence type="ECO:0000256" key="1">
    <source>
        <dbReference type="ARBA" id="ARBA00007227"/>
    </source>
</evidence>
<dbReference type="InterPro" id="IPR010982">
    <property type="entry name" value="Lambda_DNA-bd_dom_sf"/>
</dbReference>
<dbReference type="Gene3D" id="1.10.10.2910">
    <property type="match status" value="1"/>
</dbReference>
<comment type="caution">
    <text evidence="3">The sequence shown here is derived from an EMBL/GenBank/DDBJ whole genome shotgun (WGS) entry which is preliminary data.</text>
</comment>
<dbReference type="STRING" id="1218493.JF76_10970"/>
<reference evidence="3 4" key="1">
    <citation type="submission" date="2014-12" db="EMBL/GenBank/DDBJ databases">
        <title>Comparative genomics of the lactic acid bacteria isolated from the honey bee gut.</title>
        <authorList>
            <person name="Ellegaard K.M."/>
            <person name="Tamarit D."/>
            <person name="Javelind E."/>
            <person name="Olofsson T."/>
            <person name="Andersson S.G."/>
            <person name="Vasquez A."/>
        </authorList>
    </citation>
    <scope>NUCLEOTIDE SEQUENCE [LARGE SCALE GENOMIC DNA]</scope>
    <source>
        <strain evidence="3 4">Biut2</strain>
    </source>
</reference>
<dbReference type="InterPro" id="IPR001387">
    <property type="entry name" value="Cro/C1-type_HTH"/>
</dbReference>
<dbReference type="Gene3D" id="1.10.260.40">
    <property type="entry name" value="lambda repressor-like DNA-binding domains"/>
    <property type="match status" value="1"/>
</dbReference>
<evidence type="ECO:0000259" key="2">
    <source>
        <dbReference type="PROSITE" id="PS50943"/>
    </source>
</evidence>
<dbReference type="CDD" id="cd00093">
    <property type="entry name" value="HTH_XRE"/>
    <property type="match status" value="1"/>
</dbReference>
<sequence>MMEVQFNPGQLKLARLTRGYTMAQLAEKASLSRESISKYERGFTIPRGESIIKIAKALKFPINFFGKSSQFVSTGPVFFRSQAASTNKLRDMQKARLKFEIENTNYISQYIQLPRLNIPQPLNIEIKDINLEEIKNIAHKVRQLWKLGNGPIKNLTNTMEVNGIIIVETTMKSQKMDAVSTWANGRPFIALTNNGESPMRRRFNLAHELGHLLLHNSVDNIFELNSKVYKNILERQANQFASDLLLPDREFSNFMLSTNMAFFCEAKKYWNVSISALIYKANSLHLLSENQYLYLEKQLSRNGWRIHEPGDNDLPQERPKIFKESLKMLLDAGVTTKQNVEANLALPIDELEATFQTDFSNDNVGSFTTKPHLRIIK</sequence>
<protein>
    <submittedName>
        <fullName evidence="3">Zinc-binding transcriptional regulator, Cro/CI family</fullName>
    </submittedName>
</protein>
<feature type="domain" description="HTH cro/C1-type" evidence="2">
    <location>
        <begin position="11"/>
        <end position="65"/>
    </location>
</feature>
<dbReference type="PANTHER" id="PTHR43236:SF1">
    <property type="entry name" value="BLL7220 PROTEIN"/>
    <property type="match status" value="1"/>
</dbReference>
<name>A0A0F4LB01_9LACO</name>
<dbReference type="PANTHER" id="PTHR43236">
    <property type="entry name" value="ANTITOXIN HIGA1"/>
    <property type="match status" value="1"/>
</dbReference>
<dbReference type="AlphaFoldDB" id="A0A0F4LB01"/>
<dbReference type="InterPro" id="IPR010359">
    <property type="entry name" value="IrrE_HExxH"/>
</dbReference>
<dbReference type="Pfam" id="PF01381">
    <property type="entry name" value="HTH_3"/>
    <property type="match status" value="1"/>
</dbReference>
<organism evidence="3 4">
    <name type="scientific">Lactobacillus kullabergensis</name>
    <dbReference type="NCBI Taxonomy" id="1218493"/>
    <lineage>
        <taxon>Bacteria</taxon>
        <taxon>Bacillati</taxon>
        <taxon>Bacillota</taxon>
        <taxon>Bacilli</taxon>
        <taxon>Lactobacillales</taxon>
        <taxon>Lactobacillaceae</taxon>
        <taxon>Lactobacillus</taxon>
    </lineage>
</organism>
<dbReference type="SUPFAM" id="SSF47413">
    <property type="entry name" value="lambda repressor-like DNA-binding domains"/>
    <property type="match status" value="1"/>
</dbReference>